<reference evidence="1" key="2">
    <citation type="journal article" date="2015" name="Data Brief">
        <title>Shoot transcriptome of the giant reed, Arundo donax.</title>
        <authorList>
            <person name="Barrero R.A."/>
            <person name="Guerrero F.D."/>
            <person name="Moolhuijzen P."/>
            <person name="Goolsby J.A."/>
            <person name="Tidwell J."/>
            <person name="Bellgard S.E."/>
            <person name="Bellgard M.I."/>
        </authorList>
    </citation>
    <scope>NUCLEOTIDE SEQUENCE</scope>
    <source>
        <tissue evidence="1">Shoot tissue taken approximately 20 cm above the soil surface</tissue>
    </source>
</reference>
<proteinExistence type="predicted"/>
<accession>A0A0A8ZR14</accession>
<organism evidence="1">
    <name type="scientific">Arundo donax</name>
    <name type="common">Giant reed</name>
    <name type="synonym">Donax arundinaceus</name>
    <dbReference type="NCBI Taxonomy" id="35708"/>
    <lineage>
        <taxon>Eukaryota</taxon>
        <taxon>Viridiplantae</taxon>
        <taxon>Streptophyta</taxon>
        <taxon>Embryophyta</taxon>
        <taxon>Tracheophyta</taxon>
        <taxon>Spermatophyta</taxon>
        <taxon>Magnoliopsida</taxon>
        <taxon>Liliopsida</taxon>
        <taxon>Poales</taxon>
        <taxon>Poaceae</taxon>
        <taxon>PACMAD clade</taxon>
        <taxon>Arundinoideae</taxon>
        <taxon>Arundineae</taxon>
        <taxon>Arundo</taxon>
    </lineage>
</organism>
<name>A0A0A8ZR14_ARUDO</name>
<reference evidence="1" key="1">
    <citation type="submission" date="2014-09" db="EMBL/GenBank/DDBJ databases">
        <authorList>
            <person name="Magalhaes I.L.F."/>
            <person name="Oliveira U."/>
            <person name="Santos F.R."/>
            <person name="Vidigal T.H.D.A."/>
            <person name="Brescovit A.D."/>
            <person name="Santos A.J."/>
        </authorList>
    </citation>
    <scope>NUCLEOTIDE SEQUENCE</scope>
    <source>
        <tissue evidence="1">Shoot tissue taken approximately 20 cm above the soil surface</tissue>
    </source>
</reference>
<evidence type="ECO:0000313" key="1">
    <source>
        <dbReference type="EMBL" id="JAD41874.1"/>
    </source>
</evidence>
<protein>
    <submittedName>
        <fullName evidence="1">Uncharacterized protein</fullName>
    </submittedName>
</protein>
<dbReference type="AlphaFoldDB" id="A0A0A8ZR14"/>
<dbReference type="EMBL" id="GBRH01256021">
    <property type="protein sequence ID" value="JAD41874.1"/>
    <property type="molecule type" value="Transcribed_RNA"/>
</dbReference>
<sequence>MSSRIVMILDRCKSLLCHSCTKTCESVSTITCVTPLPIISQTPSLQASALAINADATDGSHLDDAILKLPYSSRTTTPVAPEHSFDAKAASVLIFRRPGGGGDQCTSSWCQFVCIVK</sequence>